<dbReference type="Proteomes" id="UP000461730">
    <property type="component" value="Unassembled WGS sequence"/>
</dbReference>
<dbReference type="EMBL" id="WRXN01000009">
    <property type="protein sequence ID" value="MVT10643.1"/>
    <property type="molecule type" value="Genomic_DNA"/>
</dbReference>
<sequence length="51" mass="5766">MKDKKANSKPASSKKVNPIVRIIRDKRRIKDAIANGIPLSDLKDIEFVHPI</sequence>
<dbReference type="RefSeq" id="WP_157308083.1">
    <property type="nucleotide sequence ID" value="NZ_WRXN01000009.1"/>
</dbReference>
<reference evidence="1 2" key="1">
    <citation type="submission" date="2019-12" db="EMBL/GenBank/DDBJ databases">
        <title>Chitinophaga sp. strain ysch24 (GDMCC 1.1355), whole genome shotgun sequence.</title>
        <authorList>
            <person name="Zhang X."/>
        </authorList>
    </citation>
    <scope>NUCLEOTIDE SEQUENCE [LARGE SCALE GENOMIC DNA]</scope>
    <source>
        <strain evidence="2">ysch24</strain>
    </source>
</reference>
<dbReference type="AlphaFoldDB" id="A0A7K1U8D7"/>
<keyword evidence="2" id="KW-1185">Reference proteome</keyword>
<comment type="caution">
    <text evidence="1">The sequence shown here is derived from an EMBL/GenBank/DDBJ whole genome shotgun (WGS) entry which is preliminary data.</text>
</comment>
<organism evidence="1 2">
    <name type="scientific">Chitinophaga tropicalis</name>
    <dbReference type="NCBI Taxonomy" id="2683588"/>
    <lineage>
        <taxon>Bacteria</taxon>
        <taxon>Pseudomonadati</taxon>
        <taxon>Bacteroidota</taxon>
        <taxon>Chitinophagia</taxon>
        <taxon>Chitinophagales</taxon>
        <taxon>Chitinophagaceae</taxon>
        <taxon>Chitinophaga</taxon>
    </lineage>
</organism>
<protein>
    <submittedName>
        <fullName evidence="1">Uncharacterized protein</fullName>
    </submittedName>
</protein>
<evidence type="ECO:0000313" key="1">
    <source>
        <dbReference type="EMBL" id="MVT10643.1"/>
    </source>
</evidence>
<gene>
    <name evidence="1" type="ORF">GO493_20400</name>
</gene>
<proteinExistence type="predicted"/>
<accession>A0A7K1U8D7</accession>
<name>A0A7K1U8D7_9BACT</name>
<evidence type="ECO:0000313" key="2">
    <source>
        <dbReference type="Proteomes" id="UP000461730"/>
    </source>
</evidence>